<protein>
    <recommendedName>
        <fullName evidence="8">PQ-loop-domain-containing protein</fullName>
    </recommendedName>
</protein>
<evidence type="ECO:0000313" key="7">
    <source>
        <dbReference type="Proteomes" id="UP000268321"/>
    </source>
</evidence>
<dbReference type="Gene3D" id="1.20.1280.290">
    <property type="match status" value="2"/>
</dbReference>
<feature type="transmembrane region" description="Helical" evidence="5">
    <location>
        <begin position="12"/>
        <end position="32"/>
    </location>
</feature>
<proteinExistence type="predicted"/>
<comment type="subcellular location">
    <subcellularLocation>
        <location evidence="1">Membrane</location>
        <topology evidence="1">Multi-pass membrane protein</topology>
    </subcellularLocation>
</comment>
<feature type="transmembrane region" description="Helical" evidence="5">
    <location>
        <begin position="157"/>
        <end position="179"/>
    </location>
</feature>
<accession>A0A4P9ZAG8</accession>
<keyword evidence="2 5" id="KW-0812">Transmembrane</keyword>
<keyword evidence="3 5" id="KW-1133">Transmembrane helix</keyword>
<evidence type="ECO:0000256" key="5">
    <source>
        <dbReference type="SAM" id="Phobius"/>
    </source>
</evidence>
<sequence>MQNPDCSAYAEAPPAMFSISVLITVGIFISYLPQYRRIVQKQTSEGLSVNFLLLGSCSLIFTFTNIVLMSSRALYCCRVGSLLLFDCLNSQINLFQIGLQSTCAVAILGFVIAYTRTSVRQDRAEFARIMAVARLVAIHAILLVLQMAVAFATSRGVLLALAQFNGLMSTGLTVIKYVPQILETYRLKHPGTLSIGMMSIQTPGGFVFTASLFFTKNIHWSSWISYFVAAMLQGFLLVLCIYYEYFTDYRSVEAANVERIVEENTQES</sequence>
<evidence type="ECO:0000256" key="2">
    <source>
        <dbReference type="ARBA" id="ARBA00022692"/>
    </source>
</evidence>
<dbReference type="OrthoDB" id="19344at2759"/>
<evidence type="ECO:0008006" key="8">
    <source>
        <dbReference type="Google" id="ProtNLM"/>
    </source>
</evidence>
<organism evidence="6 7">
    <name type="scientific">Metschnikowia bicuspidata</name>
    <dbReference type="NCBI Taxonomy" id="27322"/>
    <lineage>
        <taxon>Eukaryota</taxon>
        <taxon>Fungi</taxon>
        <taxon>Dikarya</taxon>
        <taxon>Ascomycota</taxon>
        <taxon>Saccharomycotina</taxon>
        <taxon>Pichiomycetes</taxon>
        <taxon>Metschnikowiaceae</taxon>
        <taxon>Metschnikowia</taxon>
    </lineage>
</organism>
<reference evidence="7" key="1">
    <citation type="journal article" date="2018" name="Nat. Microbiol.">
        <title>Leveraging single-cell genomics to expand the fungal tree of life.</title>
        <authorList>
            <person name="Ahrendt S.R."/>
            <person name="Quandt C.A."/>
            <person name="Ciobanu D."/>
            <person name="Clum A."/>
            <person name="Salamov A."/>
            <person name="Andreopoulos B."/>
            <person name="Cheng J.F."/>
            <person name="Woyke T."/>
            <person name="Pelin A."/>
            <person name="Henrissat B."/>
            <person name="Reynolds N.K."/>
            <person name="Benny G.L."/>
            <person name="Smith M.E."/>
            <person name="James T.Y."/>
            <person name="Grigoriev I.V."/>
        </authorList>
    </citation>
    <scope>NUCLEOTIDE SEQUENCE [LARGE SCALE GENOMIC DNA]</scope>
    <source>
        <strain evidence="7">Baker2002</strain>
    </source>
</reference>
<dbReference type="GO" id="GO:0016020">
    <property type="term" value="C:membrane"/>
    <property type="evidence" value="ECO:0007669"/>
    <property type="project" value="UniProtKB-SubCell"/>
</dbReference>
<evidence type="ECO:0000256" key="1">
    <source>
        <dbReference type="ARBA" id="ARBA00004141"/>
    </source>
</evidence>
<dbReference type="PANTHER" id="PTHR16201">
    <property type="entry name" value="SEVEN TRANSMEMBRANE PROTEIN 1-RELATED"/>
    <property type="match status" value="1"/>
</dbReference>
<dbReference type="EMBL" id="ML004475">
    <property type="protein sequence ID" value="RKP29756.1"/>
    <property type="molecule type" value="Genomic_DNA"/>
</dbReference>
<evidence type="ECO:0000313" key="6">
    <source>
        <dbReference type="EMBL" id="RKP29756.1"/>
    </source>
</evidence>
<feature type="transmembrane region" description="Helical" evidence="5">
    <location>
        <begin position="220"/>
        <end position="243"/>
    </location>
</feature>
<name>A0A4P9ZAG8_9ASCO</name>
<keyword evidence="4 5" id="KW-0472">Membrane</keyword>
<evidence type="ECO:0000256" key="4">
    <source>
        <dbReference type="ARBA" id="ARBA00023136"/>
    </source>
</evidence>
<evidence type="ECO:0000256" key="3">
    <source>
        <dbReference type="ARBA" id="ARBA00022989"/>
    </source>
</evidence>
<dbReference type="AlphaFoldDB" id="A0A4P9ZAG8"/>
<dbReference type="PANTHER" id="PTHR16201:SF11">
    <property type="entry name" value="PQ-LOOP REPEAT-CONTAINING PROTEIN"/>
    <property type="match status" value="1"/>
</dbReference>
<dbReference type="InterPro" id="IPR006603">
    <property type="entry name" value="PQ-loop_rpt"/>
</dbReference>
<dbReference type="Proteomes" id="UP000268321">
    <property type="component" value="Unassembled WGS sequence"/>
</dbReference>
<feature type="transmembrane region" description="Helical" evidence="5">
    <location>
        <begin position="52"/>
        <end position="74"/>
    </location>
</feature>
<keyword evidence="7" id="KW-1185">Reference proteome</keyword>
<feature type="transmembrane region" description="Helical" evidence="5">
    <location>
        <begin position="94"/>
        <end position="114"/>
    </location>
</feature>
<feature type="transmembrane region" description="Helical" evidence="5">
    <location>
        <begin position="191"/>
        <end position="214"/>
    </location>
</feature>
<dbReference type="Pfam" id="PF04193">
    <property type="entry name" value="PQ-loop"/>
    <property type="match status" value="2"/>
</dbReference>
<dbReference type="SMART" id="SM00679">
    <property type="entry name" value="CTNS"/>
    <property type="match status" value="2"/>
</dbReference>
<feature type="transmembrane region" description="Helical" evidence="5">
    <location>
        <begin position="126"/>
        <end position="151"/>
    </location>
</feature>
<dbReference type="InterPro" id="IPR051415">
    <property type="entry name" value="LAAT-1"/>
</dbReference>
<gene>
    <name evidence="6" type="ORF">METBISCDRAFT_27952</name>
</gene>